<reference evidence="3" key="1">
    <citation type="submission" date="2022-08" db="EMBL/GenBank/DDBJ databases">
        <title>Genomic Encyclopedia of Type Strains, Phase V (KMG-V): Genome sequencing to study the core and pangenomes of soil and plant-associated prokaryotes.</title>
        <authorList>
            <person name="Whitman W."/>
        </authorList>
    </citation>
    <scope>NUCLEOTIDE SEQUENCE</scope>
    <source>
        <strain evidence="3">SP2016B</strain>
    </source>
</reference>
<dbReference type="InterPro" id="IPR036291">
    <property type="entry name" value="NAD(P)-bd_dom_sf"/>
</dbReference>
<accession>A0A9X2R5F3</accession>
<evidence type="ECO:0000259" key="2">
    <source>
        <dbReference type="Pfam" id="PF02719"/>
    </source>
</evidence>
<dbReference type="RefSeq" id="WP_259083301.1">
    <property type="nucleotide sequence ID" value="NZ_JANTYZ010000002.1"/>
</dbReference>
<dbReference type="CDD" id="cd05237">
    <property type="entry name" value="UDP_invert_4-6DH_SDR_e"/>
    <property type="match status" value="1"/>
</dbReference>
<dbReference type="Proteomes" id="UP001155034">
    <property type="component" value="Unassembled WGS sequence"/>
</dbReference>
<comment type="similarity">
    <text evidence="1">Belongs to the polysaccharide synthase family.</text>
</comment>
<dbReference type="InterPro" id="IPR051203">
    <property type="entry name" value="Polysaccharide_Synthase-Rel"/>
</dbReference>
<name>A0A9X2R5F3_9BACT</name>
<gene>
    <name evidence="3" type="ORF">GGP82_001153</name>
</gene>
<evidence type="ECO:0000256" key="1">
    <source>
        <dbReference type="ARBA" id="ARBA00007430"/>
    </source>
</evidence>
<comment type="caution">
    <text evidence="3">The sequence shown here is derived from an EMBL/GenBank/DDBJ whole genome shotgun (WGS) entry which is preliminary data.</text>
</comment>
<dbReference type="Pfam" id="PF02719">
    <property type="entry name" value="Polysacc_synt_2"/>
    <property type="match status" value="1"/>
</dbReference>
<proteinExistence type="inferred from homology"/>
<dbReference type="Gene3D" id="3.40.50.720">
    <property type="entry name" value="NAD(P)-binding Rossmann-like Domain"/>
    <property type="match status" value="1"/>
</dbReference>
<dbReference type="PANTHER" id="PTHR43318:SF2">
    <property type="entry name" value="UDP-N-ACETYLGLUCOSAMINE 4,6-DEHYDRATASE (INVERTING)"/>
    <property type="match status" value="1"/>
</dbReference>
<dbReference type="SUPFAM" id="SSF51735">
    <property type="entry name" value="NAD(P)-binding Rossmann-fold domains"/>
    <property type="match status" value="1"/>
</dbReference>
<feature type="domain" description="Polysaccharide biosynthesis protein CapD-like" evidence="2">
    <location>
        <begin position="11"/>
        <end position="294"/>
    </location>
</feature>
<organism evidence="3 4">
    <name type="scientific">Salinibacter ruber</name>
    <dbReference type="NCBI Taxonomy" id="146919"/>
    <lineage>
        <taxon>Bacteria</taxon>
        <taxon>Pseudomonadati</taxon>
        <taxon>Rhodothermota</taxon>
        <taxon>Rhodothermia</taxon>
        <taxon>Rhodothermales</taxon>
        <taxon>Salinibacteraceae</taxon>
        <taxon>Salinibacter</taxon>
    </lineage>
</organism>
<dbReference type="PANTHER" id="PTHR43318">
    <property type="entry name" value="UDP-N-ACETYLGLUCOSAMINE 4,6-DEHYDRATASE"/>
    <property type="match status" value="1"/>
</dbReference>
<sequence length="353" mass="39264">MANNLWADKRVLITGICGTVGTRIFEQLSKRAPKEIVGIDNNESELFFFEEKCRGDDCVNLHLCDVRDRQNLKRRMKGVDIVLHTAALKHVMLCEKSPGDAVRTNIEGVRNVVAAAMEANVERVLFTSSDKAVNPTNVMGTSKLMGERLLTAANARKRDKDGPIFASTRFGNVLGSRGSVIPIFKEQIAEGGPVTLTDPRMTRFIMTLKEAARLVLDSVFLAKGGEVFVTKMPVVRIEDLAHVMIEELAPVHGHSPDDVEVKVIGAKPGEKFYEELMNNEESRRTVEIPEYFAILPAFKSLYHDIDYSYPGMNGVGVDEVYNSSTEEPMSREELRTYLHEKDLITASSTATEA</sequence>
<evidence type="ECO:0000313" key="3">
    <source>
        <dbReference type="EMBL" id="MCS3864607.1"/>
    </source>
</evidence>
<dbReference type="EMBL" id="JANTYZ010000002">
    <property type="protein sequence ID" value="MCS3864607.1"/>
    <property type="molecule type" value="Genomic_DNA"/>
</dbReference>
<protein>
    <submittedName>
        <fullName evidence="3">FlaA1/EpsC-like NDP-sugar epimerase</fullName>
    </submittedName>
</protein>
<dbReference type="InterPro" id="IPR003869">
    <property type="entry name" value="Polysac_CapD-like"/>
</dbReference>
<evidence type="ECO:0000313" key="4">
    <source>
        <dbReference type="Proteomes" id="UP001155034"/>
    </source>
</evidence>
<dbReference type="AlphaFoldDB" id="A0A9X2R5F3"/>